<proteinExistence type="predicted"/>
<organism evidence="1 2">
    <name type="scientific">Lithospermum erythrorhizon</name>
    <name type="common">Purple gromwell</name>
    <name type="synonym">Lithospermum officinale var. erythrorhizon</name>
    <dbReference type="NCBI Taxonomy" id="34254"/>
    <lineage>
        <taxon>Eukaryota</taxon>
        <taxon>Viridiplantae</taxon>
        <taxon>Streptophyta</taxon>
        <taxon>Embryophyta</taxon>
        <taxon>Tracheophyta</taxon>
        <taxon>Spermatophyta</taxon>
        <taxon>Magnoliopsida</taxon>
        <taxon>eudicotyledons</taxon>
        <taxon>Gunneridae</taxon>
        <taxon>Pentapetalae</taxon>
        <taxon>asterids</taxon>
        <taxon>lamiids</taxon>
        <taxon>Boraginales</taxon>
        <taxon>Boraginaceae</taxon>
        <taxon>Boraginoideae</taxon>
        <taxon>Lithospermeae</taxon>
        <taxon>Lithospermum</taxon>
    </lineage>
</organism>
<keyword evidence="2" id="KW-1185">Reference proteome</keyword>
<dbReference type="EMBL" id="BAABME010001356">
    <property type="protein sequence ID" value="GAA0149154.1"/>
    <property type="molecule type" value="Genomic_DNA"/>
</dbReference>
<protein>
    <recommendedName>
        <fullName evidence="3">DUF4283 domain-containing protein</fullName>
    </recommendedName>
</protein>
<evidence type="ECO:0000313" key="1">
    <source>
        <dbReference type="EMBL" id="GAA0149154.1"/>
    </source>
</evidence>
<dbReference type="AlphaFoldDB" id="A0AAV3PC06"/>
<evidence type="ECO:0000313" key="2">
    <source>
        <dbReference type="Proteomes" id="UP001454036"/>
    </source>
</evidence>
<name>A0AAV3PC06_LITER</name>
<dbReference type="Proteomes" id="UP001454036">
    <property type="component" value="Unassembled WGS sequence"/>
</dbReference>
<dbReference type="InterPro" id="IPR040256">
    <property type="entry name" value="At4g02000-like"/>
</dbReference>
<dbReference type="PANTHER" id="PTHR31286:SF178">
    <property type="entry name" value="DUF4283 DOMAIN-CONTAINING PROTEIN"/>
    <property type="match status" value="1"/>
</dbReference>
<gene>
    <name evidence="1" type="ORF">LIER_08402</name>
</gene>
<dbReference type="PANTHER" id="PTHR31286">
    <property type="entry name" value="GLYCINE-RICH CELL WALL STRUCTURAL PROTEIN 1.8-LIKE"/>
    <property type="match status" value="1"/>
</dbReference>
<evidence type="ECO:0008006" key="3">
    <source>
        <dbReference type="Google" id="ProtNLM"/>
    </source>
</evidence>
<reference evidence="1 2" key="1">
    <citation type="submission" date="2024-01" db="EMBL/GenBank/DDBJ databases">
        <title>The complete chloroplast genome sequence of Lithospermum erythrorhizon: insights into the phylogenetic relationship among Boraginaceae species and the maternal lineages of purple gromwells.</title>
        <authorList>
            <person name="Okada T."/>
            <person name="Watanabe K."/>
        </authorList>
    </citation>
    <scope>NUCLEOTIDE SEQUENCE [LARGE SCALE GENOMIC DNA]</scope>
</reference>
<comment type="caution">
    <text evidence="1">The sequence shown here is derived from an EMBL/GenBank/DDBJ whole genome shotgun (WGS) entry which is preliminary data.</text>
</comment>
<accession>A0AAV3PC06</accession>
<sequence>MDRERLTRTLLGVFADAEFFIADRVHEYVNTHWFLRGLVHIEHRGNIYMFIFNNKDIVGINGPYNVNGALLLLTNWTPNMTLQNFNITHTNLWMQLHGILVEYFHQENILNLARTAGEIIAADWHAEETRALQFAKIKIRVAVNAPLISGNYLQTLENIPTWISFKYERIF</sequence>